<dbReference type="EMBL" id="GBRH01263729">
    <property type="protein sequence ID" value="JAD34166.1"/>
    <property type="molecule type" value="Transcribed_RNA"/>
</dbReference>
<sequence>MRLPNLFVSESVVSLRTRLLLNPKVKHAGQCVFPHPHFFMQG</sequence>
<organism evidence="1">
    <name type="scientific">Arundo donax</name>
    <name type="common">Giant reed</name>
    <name type="synonym">Donax arundinaceus</name>
    <dbReference type="NCBI Taxonomy" id="35708"/>
    <lineage>
        <taxon>Eukaryota</taxon>
        <taxon>Viridiplantae</taxon>
        <taxon>Streptophyta</taxon>
        <taxon>Embryophyta</taxon>
        <taxon>Tracheophyta</taxon>
        <taxon>Spermatophyta</taxon>
        <taxon>Magnoliopsida</taxon>
        <taxon>Liliopsida</taxon>
        <taxon>Poales</taxon>
        <taxon>Poaceae</taxon>
        <taxon>PACMAD clade</taxon>
        <taxon>Arundinoideae</taxon>
        <taxon>Arundineae</taxon>
        <taxon>Arundo</taxon>
    </lineage>
</organism>
<evidence type="ECO:0000313" key="1">
    <source>
        <dbReference type="EMBL" id="JAD34166.1"/>
    </source>
</evidence>
<proteinExistence type="predicted"/>
<reference evidence="1" key="2">
    <citation type="journal article" date="2015" name="Data Brief">
        <title>Shoot transcriptome of the giant reed, Arundo donax.</title>
        <authorList>
            <person name="Barrero R.A."/>
            <person name="Guerrero F.D."/>
            <person name="Moolhuijzen P."/>
            <person name="Goolsby J.A."/>
            <person name="Tidwell J."/>
            <person name="Bellgard S.E."/>
            <person name="Bellgard M.I."/>
        </authorList>
    </citation>
    <scope>NUCLEOTIDE SEQUENCE</scope>
    <source>
        <tissue evidence="1">Shoot tissue taken approximately 20 cm above the soil surface</tissue>
    </source>
</reference>
<dbReference type="AlphaFoldDB" id="A0A0A8Z5U9"/>
<protein>
    <submittedName>
        <fullName evidence="1">Uncharacterized protein</fullName>
    </submittedName>
</protein>
<reference evidence="1" key="1">
    <citation type="submission" date="2014-09" db="EMBL/GenBank/DDBJ databases">
        <authorList>
            <person name="Magalhaes I.L.F."/>
            <person name="Oliveira U."/>
            <person name="Santos F.R."/>
            <person name="Vidigal T.H.D.A."/>
            <person name="Brescovit A.D."/>
            <person name="Santos A.J."/>
        </authorList>
    </citation>
    <scope>NUCLEOTIDE SEQUENCE</scope>
    <source>
        <tissue evidence="1">Shoot tissue taken approximately 20 cm above the soil surface</tissue>
    </source>
</reference>
<accession>A0A0A8Z5U9</accession>
<name>A0A0A8Z5U9_ARUDO</name>